<evidence type="ECO:0000313" key="8">
    <source>
        <dbReference type="Proteomes" id="UP000095767"/>
    </source>
</evidence>
<comment type="subcellular location">
    <subcellularLocation>
        <location evidence="1">Membrane</location>
        <topology evidence="1">Multi-pass membrane protein</topology>
    </subcellularLocation>
</comment>
<feature type="transmembrane region" description="Helical" evidence="6">
    <location>
        <begin position="82"/>
        <end position="100"/>
    </location>
</feature>
<feature type="transmembrane region" description="Helical" evidence="6">
    <location>
        <begin position="314"/>
        <end position="336"/>
    </location>
</feature>
<evidence type="ECO:0000313" key="7">
    <source>
        <dbReference type="EMBL" id="OEL25162.1"/>
    </source>
</evidence>
<accession>A0A1E5VJA2</accession>
<proteinExistence type="inferred from homology"/>
<feature type="transmembrane region" description="Helical" evidence="6">
    <location>
        <begin position="389"/>
        <end position="409"/>
    </location>
</feature>
<dbReference type="PANTHER" id="PTHR11654">
    <property type="entry name" value="OLIGOPEPTIDE TRANSPORTER-RELATED"/>
    <property type="match status" value="1"/>
</dbReference>
<evidence type="ECO:0000256" key="6">
    <source>
        <dbReference type="SAM" id="Phobius"/>
    </source>
</evidence>
<evidence type="ECO:0000256" key="5">
    <source>
        <dbReference type="ARBA" id="ARBA00023136"/>
    </source>
</evidence>
<evidence type="ECO:0000256" key="4">
    <source>
        <dbReference type="ARBA" id="ARBA00022989"/>
    </source>
</evidence>
<feature type="transmembrane region" description="Helical" evidence="6">
    <location>
        <begin position="151"/>
        <end position="169"/>
    </location>
</feature>
<keyword evidence="5 6" id="KW-0472">Membrane</keyword>
<protein>
    <submittedName>
        <fullName evidence="7">Protein NRT1/ PTR FAMILY 4.3</fullName>
    </submittedName>
</protein>
<keyword evidence="8" id="KW-1185">Reference proteome</keyword>
<feature type="transmembrane region" description="Helical" evidence="6">
    <location>
        <begin position="199"/>
        <end position="221"/>
    </location>
</feature>
<dbReference type="GO" id="GO:0022857">
    <property type="term" value="F:transmembrane transporter activity"/>
    <property type="evidence" value="ECO:0007669"/>
    <property type="project" value="InterPro"/>
</dbReference>
<feature type="transmembrane region" description="Helical" evidence="6">
    <location>
        <begin position="519"/>
        <end position="537"/>
    </location>
</feature>
<evidence type="ECO:0000256" key="3">
    <source>
        <dbReference type="ARBA" id="ARBA00022692"/>
    </source>
</evidence>
<dbReference type="FunFam" id="1.20.1250.20:FF:001478">
    <property type="entry name" value="Protein NRT1/ PTR FAMILY 4.2"/>
    <property type="match status" value="1"/>
</dbReference>
<feature type="transmembrane region" description="Helical" evidence="6">
    <location>
        <begin position="227"/>
        <end position="246"/>
    </location>
</feature>
<evidence type="ECO:0000256" key="2">
    <source>
        <dbReference type="ARBA" id="ARBA00005982"/>
    </source>
</evidence>
<comment type="similarity">
    <text evidence="2">Belongs to the major facilitator superfamily. Proton-dependent oligopeptide transporter (POT/PTR) (TC 2.A.17) family.</text>
</comment>
<reference evidence="7 8" key="1">
    <citation type="submission" date="2016-09" db="EMBL/GenBank/DDBJ databases">
        <title>The draft genome of Dichanthelium oligosanthes: A C3 panicoid grass species.</title>
        <authorList>
            <person name="Studer A.J."/>
            <person name="Schnable J.C."/>
            <person name="Brutnell T.P."/>
        </authorList>
    </citation>
    <scope>NUCLEOTIDE SEQUENCE [LARGE SCALE GENOMIC DNA]</scope>
    <source>
        <strain evidence="8">cv. Kellogg 1175</strain>
        <tissue evidence="7">Leaf</tissue>
    </source>
</reference>
<dbReference type="EMBL" id="LWDX02037980">
    <property type="protein sequence ID" value="OEL25162.1"/>
    <property type="molecule type" value="Genomic_DNA"/>
</dbReference>
<dbReference type="AlphaFoldDB" id="A0A1E5VJA2"/>
<evidence type="ECO:0000256" key="1">
    <source>
        <dbReference type="ARBA" id="ARBA00004141"/>
    </source>
</evidence>
<dbReference type="Proteomes" id="UP000095767">
    <property type="component" value="Unassembled WGS sequence"/>
</dbReference>
<keyword evidence="3 6" id="KW-0812">Transmembrane</keyword>
<dbReference type="GO" id="GO:0016020">
    <property type="term" value="C:membrane"/>
    <property type="evidence" value="ECO:0007669"/>
    <property type="project" value="UniProtKB-SubCell"/>
</dbReference>
<organism evidence="7 8">
    <name type="scientific">Dichanthelium oligosanthes</name>
    <dbReference type="NCBI Taxonomy" id="888268"/>
    <lineage>
        <taxon>Eukaryota</taxon>
        <taxon>Viridiplantae</taxon>
        <taxon>Streptophyta</taxon>
        <taxon>Embryophyta</taxon>
        <taxon>Tracheophyta</taxon>
        <taxon>Spermatophyta</taxon>
        <taxon>Magnoliopsida</taxon>
        <taxon>Liliopsida</taxon>
        <taxon>Poales</taxon>
        <taxon>Poaceae</taxon>
        <taxon>PACMAD clade</taxon>
        <taxon>Panicoideae</taxon>
        <taxon>Panicodae</taxon>
        <taxon>Paniceae</taxon>
        <taxon>Dichantheliinae</taxon>
        <taxon>Dichanthelium</taxon>
    </lineage>
</organism>
<dbReference type="InterPro" id="IPR000109">
    <property type="entry name" value="POT_fam"/>
</dbReference>
<dbReference type="Gene3D" id="1.20.1250.20">
    <property type="entry name" value="MFS general substrate transporter like domains"/>
    <property type="match status" value="1"/>
</dbReference>
<dbReference type="OrthoDB" id="656443at2759"/>
<comment type="caution">
    <text evidence="7">The sequence shown here is derived from an EMBL/GenBank/DDBJ whole genome shotgun (WGS) entry which is preliminary data.</text>
</comment>
<feature type="transmembrane region" description="Helical" evidence="6">
    <location>
        <begin position="112"/>
        <end position="131"/>
    </location>
</feature>
<dbReference type="InterPro" id="IPR036259">
    <property type="entry name" value="MFS_trans_sf"/>
</dbReference>
<sequence>MADEEVYVDWRGNAVDERRHGGTRATLFLYGMISNCGSHIDFSLAVYRVLFMLRSCPSSSNFSVVAYFHGTLHLDIVTSSTLIGYLVGAVLISAALMNFISDTYIKRTTAILVFGPCVVLGYILLALQAHFPSLHPEICEINKEPNNCEPAKGWSLTILYMSLLLFAVGEGCMRSCIPSVGGDQFSNDDPKKSQLKSMFLIWLKFANSLGAIIGLAFLVWIENNLGWNIGFMICALIVLVGLLVAASGMPFYRTQKPIGSPLTRTLQVLVISSKKRQAILDVIELQETRRADCVSKSCTTQVDETKAITQMLPIFISCLLIYLPFTLLMTLTIQVGSTMDKRTGTTQIPSASLIAIPTALHMLMQPCYSRILTPLLRTTTGHQFRITPLQLIGAGSVCGTAAACVATLVEVKRLTVAEQHGLTSSGTGVPMSVFWLVIQFFLLSIMDAASFSGLVEFIKSEAPPEMKPIAPAVQSFLAGLAAWSCCAFVQLVNRATRHGDSGRGWLDGTNFNRTRLDHFFLLLAAFELVALINYTFWARRYSRKQQRISTIGLEDNN</sequence>
<name>A0A1E5VJA2_9POAL</name>
<gene>
    <name evidence="7" type="ORF">BAE44_0013819</name>
</gene>
<keyword evidence="4 6" id="KW-1133">Transmembrane helix</keyword>
<dbReference type="SUPFAM" id="SSF103473">
    <property type="entry name" value="MFS general substrate transporter"/>
    <property type="match status" value="1"/>
</dbReference>
<dbReference type="Pfam" id="PF00854">
    <property type="entry name" value="PTR2"/>
    <property type="match status" value="1"/>
</dbReference>